<evidence type="ECO:0000256" key="4">
    <source>
        <dbReference type="ARBA" id="ARBA00022692"/>
    </source>
</evidence>
<dbReference type="EMBL" id="QICN01000009">
    <property type="protein sequence ID" value="PXV65681.1"/>
    <property type="molecule type" value="Genomic_DNA"/>
</dbReference>
<evidence type="ECO:0000256" key="6">
    <source>
        <dbReference type="ARBA" id="ARBA00023136"/>
    </source>
</evidence>
<dbReference type="OrthoDB" id="9792317at2"/>
<dbReference type="NCBIfam" id="NF004904">
    <property type="entry name" value="PRK06265.1-4"/>
    <property type="match status" value="1"/>
</dbReference>
<evidence type="ECO:0000313" key="9">
    <source>
        <dbReference type="Proteomes" id="UP000248330"/>
    </source>
</evidence>
<accession>A0A318ED44</accession>
<feature type="transmembrane region" description="Helical" evidence="7">
    <location>
        <begin position="161"/>
        <end position="190"/>
    </location>
</feature>
<evidence type="ECO:0000256" key="2">
    <source>
        <dbReference type="ARBA" id="ARBA00022448"/>
    </source>
</evidence>
<keyword evidence="3" id="KW-1003">Cell membrane</keyword>
<organism evidence="8 9">
    <name type="scientific">Sinimarinibacterium flocculans</name>
    <dbReference type="NCBI Taxonomy" id="985250"/>
    <lineage>
        <taxon>Bacteria</taxon>
        <taxon>Pseudomonadati</taxon>
        <taxon>Pseudomonadota</taxon>
        <taxon>Gammaproteobacteria</taxon>
        <taxon>Nevskiales</taxon>
        <taxon>Nevskiaceae</taxon>
        <taxon>Sinimarinibacterium</taxon>
    </lineage>
</organism>
<keyword evidence="5 7" id="KW-1133">Transmembrane helix</keyword>
<comment type="caution">
    <text evidence="8">The sequence shown here is derived from an EMBL/GenBank/DDBJ whole genome shotgun (WGS) entry which is preliminary data.</text>
</comment>
<keyword evidence="9" id="KW-1185">Reference proteome</keyword>
<feature type="transmembrane region" description="Helical" evidence="7">
    <location>
        <begin position="39"/>
        <end position="65"/>
    </location>
</feature>
<dbReference type="AlphaFoldDB" id="A0A318ED44"/>
<dbReference type="PANTHER" id="PTHR34229:SF1">
    <property type="entry name" value="METAL TRANSPORT PROTEIN HI_1621-RELATED"/>
    <property type="match status" value="1"/>
</dbReference>
<feature type="transmembrane region" description="Helical" evidence="7">
    <location>
        <begin position="72"/>
        <end position="94"/>
    </location>
</feature>
<dbReference type="GO" id="GO:0000041">
    <property type="term" value="P:transition metal ion transport"/>
    <property type="evidence" value="ECO:0007669"/>
    <property type="project" value="InterPro"/>
</dbReference>
<evidence type="ECO:0000313" key="8">
    <source>
        <dbReference type="EMBL" id="PXV65681.1"/>
    </source>
</evidence>
<name>A0A318ED44_9GAMM</name>
<evidence type="ECO:0000256" key="1">
    <source>
        <dbReference type="ARBA" id="ARBA00004651"/>
    </source>
</evidence>
<feature type="transmembrane region" description="Helical" evidence="7">
    <location>
        <begin position="7"/>
        <end position="27"/>
    </location>
</feature>
<keyword evidence="4 7" id="KW-0812">Transmembrane</keyword>
<protein>
    <submittedName>
        <fullName evidence="8">Cobalt/nickel transport system permease protein</fullName>
    </submittedName>
</protein>
<feature type="transmembrane region" description="Helical" evidence="7">
    <location>
        <begin position="134"/>
        <end position="155"/>
    </location>
</feature>
<evidence type="ECO:0000256" key="7">
    <source>
        <dbReference type="SAM" id="Phobius"/>
    </source>
</evidence>
<dbReference type="Pfam" id="PF01891">
    <property type="entry name" value="CbiM"/>
    <property type="match status" value="1"/>
</dbReference>
<dbReference type="GO" id="GO:0005886">
    <property type="term" value="C:plasma membrane"/>
    <property type="evidence" value="ECO:0007669"/>
    <property type="project" value="UniProtKB-SubCell"/>
</dbReference>
<evidence type="ECO:0000256" key="3">
    <source>
        <dbReference type="ARBA" id="ARBA00022475"/>
    </source>
</evidence>
<reference evidence="8 9" key="1">
    <citation type="submission" date="2018-04" db="EMBL/GenBank/DDBJ databases">
        <title>Genomic Encyclopedia of Type Strains, Phase IV (KMG-IV): sequencing the most valuable type-strain genomes for metagenomic binning, comparative biology and taxonomic classification.</title>
        <authorList>
            <person name="Goeker M."/>
        </authorList>
    </citation>
    <scope>NUCLEOTIDE SEQUENCE [LARGE SCALE GENOMIC DNA]</scope>
    <source>
        <strain evidence="8 9">DSM 104150</strain>
    </source>
</reference>
<sequence>MHISEGVLSVPVLAGGAMLAAGAIAVGLKKLPDERIPQAGMLCAMFFVASLIHLPVGVSAVHLVLNGLCGVLLGWAAFPVIAVALLLQALLFGFGGLSVLGANIVVMGVPAVLCSCLFHAGFSTLTPHQAGLRGALAGGGAVALGIGLMTLALWLSSGTAYWPLIGTVLLAHLPVMAAEAAVTGAVVFLLARTRPTLLAPALT</sequence>
<keyword evidence="2" id="KW-0813">Transport</keyword>
<feature type="transmembrane region" description="Helical" evidence="7">
    <location>
        <begin position="100"/>
        <end position="122"/>
    </location>
</feature>
<gene>
    <name evidence="8" type="ORF">C8D93_10960</name>
</gene>
<keyword evidence="6 7" id="KW-0472">Membrane</keyword>
<dbReference type="RefSeq" id="WP_110266215.1">
    <property type="nucleotide sequence ID" value="NZ_CAWNXA010000009.1"/>
</dbReference>
<proteinExistence type="predicted"/>
<dbReference type="Proteomes" id="UP000248330">
    <property type="component" value="Unassembled WGS sequence"/>
</dbReference>
<comment type="subcellular location">
    <subcellularLocation>
        <location evidence="1">Cell membrane</location>
        <topology evidence="1">Multi-pass membrane protein</topology>
    </subcellularLocation>
</comment>
<dbReference type="PANTHER" id="PTHR34229">
    <property type="entry name" value="METAL TRANSPORT PROTEIN HI_1621-RELATED"/>
    <property type="match status" value="1"/>
</dbReference>
<dbReference type="InterPro" id="IPR002751">
    <property type="entry name" value="CbiM/NikMN"/>
</dbReference>
<dbReference type="Gene3D" id="1.10.1760.20">
    <property type="match status" value="1"/>
</dbReference>
<dbReference type="NCBIfam" id="NF004905">
    <property type="entry name" value="PRK06265.1-5"/>
    <property type="match status" value="1"/>
</dbReference>
<evidence type="ECO:0000256" key="5">
    <source>
        <dbReference type="ARBA" id="ARBA00022989"/>
    </source>
</evidence>